<dbReference type="InterPro" id="IPR005119">
    <property type="entry name" value="LysR_subst-bd"/>
</dbReference>
<name>A0A1Q9A9Z9_9HYPH</name>
<feature type="domain" description="HTH lysR-type" evidence="7">
    <location>
        <begin position="1"/>
        <end position="60"/>
    </location>
</feature>
<dbReference type="Proteomes" id="UP000544107">
    <property type="component" value="Unassembled WGS sequence"/>
</dbReference>
<keyword evidence="6" id="KW-0804">Transcription</keyword>
<dbReference type="PANTHER" id="PTHR30118">
    <property type="entry name" value="HTH-TYPE TRANSCRIPTIONAL REGULATOR LEUO-RELATED"/>
    <property type="match status" value="1"/>
</dbReference>
<organism evidence="9 10">
    <name type="scientific">Allorhizobium taibaishanense</name>
    <dbReference type="NCBI Taxonomy" id="887144"/>
    <lineage>
        <taxon>Bacteria</taxon>
        <taxon>Pseudomonadati</taxon>
        <taxon>Pseudomonadota</taxon>
        <taxon>Alphaproteobacteria</taxon>
        <taxon>Hyphomicrobiales</taxon>
        <taxon>Rhizobiaceae</taxon>
        <taxon>Rhizobium/Agrobacterium group</taxon>
        <taxon>Allorhizobium</taxon>
    </lineage>
</organism>
<dbReference type="PROSITE" id="PS50931">
    <property type="entry name" value="HTH_LYSR"/>
    <property type="match status" value="1"/>
</dbReference>
<evidence type="ECO:0000256" key="1">
    <source>
        <dbReference type="ARBA" id="ARBA00009437"/>
    </source>
</evidence>
<keyword evidence="5" id="KW-0010">Activator</keyword>
<dbReference type="EMBL" id="JACIED010000006">
    <property type="protein sequence ID" value="MBB4010056.1"/>
    <property type="molecule type" value="Genomic_DNA"/>
</dbReference>
<dbReference type="InterPro" id="IPR036388">
    <property type="entry name" value="WH-like_DNA-bd_sf"/>
</dbReference>
<proteinExistence type="inferred from homology"/>
<evidence type="ECO:0000256" key="3">
    <source>
        <dbReference type="ARBA" id="ARBA00023015"/>
    </source>
</evidence>
<reference evidence="9 10" key="1">
    <citation type="submission" date="2016-09" db="EMBL/GenBank/DDBJ databases">
        <title>Rhizobium oryziradicis sp. nov., isolated from the root of rice.</title>
        <authorList>
            <person name="Zhao J."/>
            <person name="Zhang X."/>
        </authorList>
    </citation>
    <scope>NUCLEOTIDE SEQUENCE [LARGE SCALE GENOMIC DNA]</scope>
    <source>
        <strain evidence="9 10">14971</strain>
    </source>
</reference>
<dbReference type="RefSeq" id="WP_075613358.1">
    <property type="nucleotide sequence ID" value="NZ_JACIED010000006.1"/>
</dbReference>
<keyword evidence="2" id="KW-0536">Nodulation</keyword>
<dbReference type="SUPFAM" id="SSF53850">
    <property type="entry name" value="Periplasmic binding protein-like II"/>
    <property type="match status" value="1"/>
</dbReference>
<dbReference type="PRINTS" id="PR00039">
    <property type="entry name" value="HTHLYSR"/>
</dbReference>
<keyword evidence="10" id="KW-1185">Reference proteome</keyword>
<dbReference type="Pfam" id="PF03466">
    <property type="entry name" value="LysR_substrate"/>
    <property type="match status" value="1"/>
</dbReference>
<dbReference type="CDD" id="cd08467">
    <property type="entry name" value="PBP2_SyrM"/>
    <property type="match status" value="1"/>
</dbReference>
<dbReference type="GO" id="GO:0003700">
    <property type="term" value="F:DNA-binding transcription factor activity"/>
    <property type="evidence" value="ECO:0007669"/>
    <property type="project" value="InterPro"/>
</dbReference>
<accession>A0A1Q9A9Z9</accession>
<evidence type="ECO:0000256" key="5">
    <source>
        <dbReference type="ARBA" id="ARBA00023159"/>
    </source>
</evidence>
<dbReference type="GO" id="GO:0003677">
    <property type="term" value="F:DNA binding"/>
    <property type="evidence" value="ECO:0007669"/>
    <property type="project" value="UniProtKB-KW"/>
</dbReference>
<dbReference type="STRING" id="887144.BJF91_16680"/>
<dbReference type="InterPro" id="IPR037417">
    <property type="entry name" value="SyrM_PBP2"/>
</dbReference>
<dbReference type="InterPro" id="IPR036390">
    <property type="entry name" value="WH_DNA-bd_sf"/>
</dbReference>
<comment type="similarity">
    <text evidence="1">Belongs to the LysR transcriptional regulatory family.</text>
</comment>
<evidence type="ECO:0000313" key="8">
    <source>
        <dbReference type="EMBL" id="MBB4010056.1"/>
    </source>
</evidence>
<dbReference type="InterPro" id="IPR050389">
    <property type="entry name" value="LysR-type_TF"/>
</dbReference>
<evidence type="ECO:0000259" key="7">
    <source>
        <dbReference type="PROSITE" id="PS50931"/>
    </source>
</evidence>
<evidence type="ECO:0000256" key="4">
    <source>
        <dbReference type="ARBA" id="ARBA00023125"/>
    </source>
</evidence>
<keyword evidence="4 8" id="KW-0238">DNA-binding</keyword>
<sequence length="313" mass="35277">MKYDLNLMPVFLALMDERNVTRAAERLGMTQPSLSNALNRLRDTLRDPLFIRERYGMKPTQMAEELAPVVRAALSSLDEVIGGQQQFDPALTTRQFTLAPNSYVEFVLMPVIVARLREVAPDIRLRLTPFGNDLVETGAVSGATEMVLGRIVDPPDNMVVQHLMDDGLACVVRKDHPDVGDSLSQEQYERMKHVNVLPPGRMRVGLFQALQQRGLKRDVAVSVTHFLAVPEMVAVSDYCATLPRLICKRLARDERLKVLPAPVDLGSFPVEIAWHVRYRTDPAHRWLRSLIADIAKEEGFQEEATRQLGMQVE</sequence>
<dbReference type="Gene3D" id="3.40.190.10">
    <property type="entry name" value="Periplasmic binding protein-like II"/>
    <property type="match status" value="2"/>
</dbReference>
<dbReference type="SUPFAM" id="SSF46785">
    <property type="entry name" value="Winged helix' DNA-binding domain"/>
    <property type="match status" value="1"/>
</dbReference>
<dbReference type="AlphaFoldDB" id="A0A1Q9A9Z9"/>
<dbReference type="InterPro" id="IPR000847">
    <property type="entry name" value="LysR_HTH_N"/>
</dbReference>
<reference evidence="8 11" key="2">
    <citation type="submission" date="2020-08" db="EMBL/GenBank/DDBJ databases">
        <title>Genomic Encyclopedia of Type Strains, Phase IV (KMG-IV): sequencing the most valuable type-strain genomes for metagenomic binning, comparative biology and taxonomic classification.</title>
        <authorList>
            <person name="Goeker M."/>
        </authorList>
    </citation>
    <scope>NUCLEOTIDE SEQUENCE [LARGE SCALE GENOMIC DNA]</scope>
    <source>
        <strain evidence="8 11">DSM 100021</strain>
    </source>
</reference>
<comment type="caution">
    <text evidence="9">The sequence shown here is derived from an EMBL/GenBank/DDBJ whole genome shotgun (WGS) entry which is preliminary data.</text>
</comment>
<dbReference type="Gene3D" id="1.10.10.10">
    <property type="entry name" value="Winged helix-like DNA-binding domain superfamily/Winged helix DNA-binding domain"/>
    <property type="match status" value="1"/>
</dbReference>
<protein>
    <submittedName>
        <fullName evidence="8">DNA-binding transcriptional LysR family regulator</fullName>
    </submittedName>
    <submittedName>
        <fullName evidence="9">LysR family transcriptional regulator</fullName>
    </submittedName>
</protein>
<evidence type="ECO:0000313" key="10">
    <source>
        <dbReference type="Proteomes" id="UP000185598"/>
    </source>
</evidence>
<evidence type="ECO:0000256" key="2">
    <source>
        <dbReference type="ARBA" id="ARBA00022458"/>
    </source>
</evidence>
<evidence type="ECO:0000256" key="6">
    <source>
        <dbReference type="ARBA" id="ARBA00023163"/>
    </source>
</evidence>
<dbReference type="Proteomes" id="UP000185598">
    <property type="component" value="Unassembled WGS sequence"/>
</dbReference>
<keyword evidence="3" id="KW-0805">Transcription regulation</keyword>
<dbReference type="EMBL" id="MKIN01000019">
    <property type="protein sequence ID" value="OLP51664.1"/>
    <property type="molecule type" value="Genomic_DNA"/>
</dbReference>
<gene>
    <name evidence="9" type="ORF">BJF91_16680</name>
    <name evidence="8" type="ORF">GGQ71_004353</name>
</gene>
<dbReference type="PANTHER" id="PTHR30118:SF15">
    <property type="entry name" value="TRANSCRIPTIONAL REGULATORY PROTEIN"/>
    <property type="match status" value="1"/>
</dbReference>
<dbReference type="OrthoDB" id="8455878at2"/>
<evidence type="ECO:0000313" key="11">
    <source>
        <dbReference type="Proteomes" id="UP000544107"/>
    </source>
</evidence>
<evidence type="ECO:0000313" key="9">
    <source>
        <dbReference type="EMBL" id="OLP51664.1"/>
    </source>
</evidence>
<dbReference type="Pfam" id="PF00126">
    <property type="entry name" value="HTH_1"/>
    <property type="match status" value="1"/>
</dbReference>